<keyword evidence="2" id="KW-1185">Reference proteome</keyword>
<gene>
    <name evidence="1" type="ORF">NM688_g5363</name>
</gene>
<reference evidence="1" key="1">
    <citation type="submission" date="2022-07" db="EMBL/GenBank/DDBJ databases">
        <title>Genome Sequence of Phlebia brevispora.</title>
        <authorList>
            <person name="Buettner E."/>
        </authorList>
    </citation>
    <scope>NUCLEOTIDE SEQUENCE</scope>
    <source>
        <strain evidence="1">MPL23</strain>
    </source>
</reference>
<name>A0ACC1SWC5_9APHY</name>
<accession>A0ACC1SWC5</accession>
<evidence type="ECO:0000313" key="1">
    <source>
        <dbReference type="EMBL" id="KAJ3547825.1"/>
    </source>
</evidence>
<protein>
    <submittedName>
        <fullName evidence="1">Uncharacterized protein</fullName>
    </submittedName>
</protein>
<sequence>MLARELDHTKDLEPLDPEYVNERLSKPPFVSVPGVVNIRDLGSYPSSAHSGMVTKPRLLYRSGEISSITEQGKAQLKELGVSVVYDLRSDTEIAKYETPCPHIDGIDVVRTPVFSLEDYSPEMMAKCVDIPTGSLAFLSTFALNAMHIAGKDRTGVVAALLLKLAGVDDDTIAEDYALTRVGREPMRAMIMARLAKVPLFASNHEKALNMLTSRAEIMHAFLNLLDEKYGGVEEYLRRYVGLTDEDIAQIRQNLLIPTTVSDS</sequence>
<evidence type="ECO:0000313" key="2">
    <source>
        <dbReference type="Proteomes" id="UP001148662"/>
    </source>
</evidence>
<dbReference type="EMBL" id="JANHOG010000979">
    <property type="protein sequence ID" value="KAJ3547825.1"/>
    <property type="molecule type" value="Genomic_DNA"/>
</dbReference>
<comment type="caution">
    <text evidence="1">The sequence shown here is derived from an EMBL/GenBank/DDBJ whole genome shotgun (WGS) entry which is preliminary data.</text>
</comment>
<proteinExistence type="predicted"/>
<dbReference type="Proteomes" id="UP001148662">
    <property type="component" value="Unassembled WGS sequence"/>
</dbReference>
<organism evidence="1 2">
    <name type="scientific">Phlebia brevispora</name>
    <dbReference type="NCBI Taxonomy" id="194682"/>
    <lineage>
        <taxon>Eukaryota</taxon>
        <taxon>Fungi</taxon>
        <taxon>Dikarya</taxon>
        <taxon>Basidiomycota</taxon>
        <taxon>Agaricomycotina</taxon>
        <taxon>Agaricomycetes</taxon>
        <taxon>Polyporales</taxon>
        <taxon>Meruliaceae</taxon>
        <taxon>Phlebia</taxon>
    </lineage>
</organism>